<dbReference type="InterPro" id="IPR045851">
    <property type="entry name" value="AMP-bd_C_sf"/>
</dbReference>
<dbReference type="InterPro" id="IPR008238">
    <property type="entry name" value="Chorismate_mutase_AroQ_euk"/>
</dbReference>
<dbReference type="Gene3D" id="3.40.190.10">
    <property type="entry name" value="Periplasmic binding protein-like II"/>
    <property type="match status" value="1"/>
</dbReference>
<feature type="region of interest" description="Disordered" evidence="9">
    <location>
        <begin position="2223"/>
        <end position="2277"/>
    </location>
</feature>
<dbReference type="InterPro" id="IPR013120">
    <property type="entry name" value="FAR_NAD-bd"/>
</dbReference>
<dbReference type="InterPro" id="IPR009081">
    <property type="entry name" value="PP-bd_ACP"/>
</dbReference>
<feature type="compositionally biased region" description="Low complexity" evidence="9">
    <location>
        <begin position="3387"/>
        <end position="3402"/>
    </location>
</feature>
<evidence type="ECO:0000313" key="11">
    <source>
        <dbReference type="EMBL" id="GBG31706.1"/>
    </source>
</evidence>
<evidence type="ECO:0000256" key="6">
    <source>
        <dbReference type="ARBA" id="ARBA00022605"/>
    </source>
</evidence>
<feature type="region of interest" description="Disordered" evidence="9">
    <location>
        <begin position="374"/>
        <end position="396"/>
    </location>
</feature>
<evidence type="ECO:0000256" key="8">
    <source>
        <dbReference type="ARBA" id="ARBA00023235"/>
    </source>
</evidence>
<dbReference type="Gene3D" id="3.40.50.12780">
    <property type="entry name" value="N-terminal domain of ligase-like"/>
    <property type="match status" value="2"/>
</dbReference>
<evidence type="ECO:0000313" key="12">
    <source>
        <dbReference type="Proteomes" id="UP000241890"/>
    </source>
</evidence>
<feature type="region of interest" description="Disordered" evidence="9">
    <location>
        <begin position="196"/>
        <end position="216"/>
    </location>
</feature>
<dbReference type="Gene3D" id="3.30.559.30">
    <property type="entry name" value="Nonribosomal peptide synthetase, condensation domain"/>
    <property type="match status" value="3"/>
</dbReference>
<dbReference type="InterPro" id="IPR006162">
    <property type="entry name" value="Ppantetheine_attach_site"/>
</dbReference>
<dbReference type="GO" id="GO:0031177">
    <property type="term" value="F:phosphopantetheine binding"/>
    <property type="evidence" value="ECO:0007669"/>
    <property type="project" value="InterPro"/>
</dbReference>
<dbReference type="InterPro" id="IPR002701">
    <property type="entry name" value="CM_II_prokaryot"/>
</dbReference>
<dbReference type="CDD" id="cd05930">
    <property type="entry name" value="A_NRPS"/>
    <property type="match status" value="3"/>
</dbReference>
<dbReference type="Proteomes" id="UP000241890">
    <property type="component" value="Unassembled WGS sequence"/>
</dbReference>
<dbReference type="FunFam" id="3.30.300.30:FF:000010">
    <property type="entry name" value="Enterobactin synthetase component F"/>
    <property type="match status" value="2"/>
</dbReference>
<evidence type="ECO:0000256" key="7">
    <source>
        <dbReference type="ARBA" id="ARBA00023141"/>
    </source>
</evidence>
<dbReference type="InterPro" id="IPR029058">
    <property type="entry name" value="AB_hydrolase_fold"/>
</dbReference>
<keyword evidence="12" id="KW-1185">Reference proteome</keyword>
<evidence type="ECO:0000259" key="10">
    <source>
        <dbReference type="PROSITE" id="PS50075"/>
    </source>
</evidence>
<dbReference type="UniPathway" id="UPA00120">
    <property type="reaction ID" value="UER00203"/>
</dbReference>
<evidence type="ECO:0000256" key="4">
    <source>
        <dbReference type="ARBA" id="ARBA00022553"/>
    </source>
</evidence>
<feature type="compositionally biased region" description="Low complexity" evidence="9">
    <location>
        <begin position="4120"/>
        <end position="4132"/>
    </location>
</feature>
<dbReference type="InterPro" id="IPR036291">
    <property type="entry name" value="NAD(P)-bd_dom_sf"/>
</dbReference>
<protein>
    <recommendedName>
        <fullName evidence="2">chorismate mutase</fullName>
        <ecNumber evidence="2">5.4.99.5</ecNumber>
    </recommendedName>
</protein>
<feature type="region of interest" description="Disordered" evidence="9">
    <location>
        <begin position="4120"/>
        <end position="4174"/>
    </location>
</feature>
<evidence type="ECO:0000256" key="9">
    <source>
        <dbReference type="SAM" id="MobiDB-lite"/>
    </source>
</evidence>
<evidence type="ECO:0000256" key="1">
    <source>
        <dbReference type="ARBA" id="ARBA00004817"/>
    </source>
</evidence>
<dbReference type="GO" id="GO:0004106">
    <property type="term" value="F:chorismate mutase activity"/>
    <property type="evidence" value="ECO:0007669"/>
    <property type="project" value="UniProtKB-EC"/>
</dbReference>
<dbReference type="GO" id="GO:0016874">
    <property type="term" value="F:ligase activity"/>
    <property type="evidence" value="ECO:0007669"/>
    <property type="project" value="UniProtKB-KW"/>
</dbReference>
<feature type="region of interest" description="Disordered" evidence="9">
    <location>
        <begin position="3386"/>
        <end position="3405"/>
    </location>
</feature>
<dbReference type="EC" id="5.4.99.5" evidence="2"/>
<dbReference type="SUPFAM" id="SSF56801">
    <property type="entry name" value="Acetyl-CoA synthetase-like"/>
    <property type="match status" value="3"/>
</dbReference>
<dbReference type="Pfam" id="PF13193">
    <property type="entry name" value="AMP-binding_C"/>
    <property type="match status" value="3"/>
</dbReference>
<dbReference type="SUPFAM" id="SSF47336">
    <property type="entry name" value="ACP-like"/>
    <property type="match status" value="3"/>
</dbReference>
<dbReference type="GO" id="GO:0043041">
    <property type="term" value="P:amino acid activation for nonribosomal peptide biosynthetic process"/>
    <property type="evidence" value="ECO:0007669"/>
    <property type="project" value="TreeGrafter"/>
</dbReference>
<feature type="compositionally biased region" description="Low complexity" evidence="9">
    <location>
        <begin position="4152"/>
        <end position="4162"/>
    </location>
</feature>
<dbReference type="SUPFAM" id="SSF52777">
    <property type="entry name" value="CoA-dependent acyltransferases"/>
    <property type="match status" value="6"/>
</dbReference>
<dbReference type="FunFam" id="1.10.1200.10:FF:000005">
    <property type="entry name" value="Nonribosomal peptide synthetase 1"/>
    <property type="match status" value="1"/>
</dbReference>
<dbReference type="InterPro" id="IPR001242">
    <property type="entry name" value="Condensation_dom"/>
</dbReference>
<keyword evidence="5" id="KW-0436">Ligase</keyword>
<accession>A0A2R5GLC5</accession>
<feature type="compositionally biased region" description="Polar residues" evidence="9">
    <location>
        <begin position="2377"/>
        <end position="2414"/>
    </location>
</feature>
<comment type="caution">
    <text evidence="11">The sequence shown here is derived from an EMBL/GenBank/DDBJ whole genome shotgun (WGS) entry which is preliminary data.</text>
</comment>
<dbReference type="GO" id="GO:0044550">
    <property type="term" value="P:secondary metabolite biosynthetic process"/>
    <property type="evidence" value="ECO:0007669"/>
    <property type="project" value="TreeGrafter"/>
</dbReference>
<dbReference type="InterPro" id="IPR023213">
    <property type="entry name" value="CAT-like_dom_sf"/>
</dbReference>
<name>A0A2R5GLC5_9STRA</name>
<dbReference type="GO" id="GO:0046417">
    <property type="term" value="P:chorismate metabolic process"/>
    <property type="evidence" value="ECO:0007669"/>
    <property type="project" value="InterPro"/>
</dbReference>
<dbReference type="Gene3D" id="3.30.70.260">
    <property type="match status" value="1"/>
</dbReference>
<dbReference type="FunFam" id="3.40.50.980:FF:000001">
    <property type="entry name" value="Non-ribosomal peptide synthetase"/>
    <property type="match status" value="2"/>
</dbReference>
<dbReference type="Gene3D" id="1.10.590.10">
    <property type="entry name" value="Chorismate mutase, AroQ class superfamily, eukaryotic"/>
    <property type="match status" value="1"/>
</dbReference>
<reference evidence="11 12" key="1">
    <citation type="submission" date="2017-12" db="EMBL/GenBank/DDBJ databases">
        <title>Sequencing, de novo assembly and annotation of complete genome of a new Thraustochytrid species, strain FCC1311.</title>
        <authorList>
            <person name="Sedici K."/>
            <person name="Godart F."/>
            <person name="Aiese Cigliano R."/>
            <person name="Sanseverino W."/>
            <person name="Barakat M."/>
            <person name="Ortet P."/>
            <person name="Marechal E."/>
            <person name="Cagnac O."/>
            <person name="Amato A."/>
        </authorList>
    </citation>
    <scope>NUCLEOTIDE SEQUENCE [LARGE SCALE GENOMIC DNA]</scope>
</reference>
<evidence type="ECO:0000256" key="3">
    <source>
        <dbReference type="ARBA" id="ARBA00022450"/>
    </source>
</evidence>
<dbReference type="PANTHER" id="PTHR45527">
    <property type="entry name" value="NONRIBOSOMAL PEPTIDE SYNTHETASE"/>
    <property type="match status" value="1"/>
</dbReference>
<feature type="compositionally biased region" description="Low complexity" evidence="9">
    <location>
        <begin position="2471"/>
        <end position="2483"/>
    </location>
</feature>
<dbReference type="FunFam" id="3.30.300.30:FF:000015">
    <property type="entry name" value="Nonribosomal peptide synthase SidD"/>
    <property type="match status" value="1"/>
</dbReference>
<proteinExistence type="predicted"/>
<dbReference type="Gene3D" id="3.40.50.720">
    <property type="entry name" value="NAD(P)-binding Rossmann-like Domain"/>
    <property type="match status" value="1"/>
</dbReference>
<dbReference type="InterPro" id="IPR036736">
    <property type="entry name" value="ACP-like_sf"/>
</dbReference>
<dbReference type="InterPro" id="IPR010080">
    <property type="entry name" value="Thioester_reductase-like_dom"/>
</dbReference>
<dbReference type="InterPro" id="IPR010071">
    <property type="entry name" value="AA_adenyl_dom"/>
</dbReference>
<dbReference type="PROSITE" id="PS51257">
    <property type="entry name" value="PROKAR_LIPOPROTEIN"/>
    <property type="match status" value="1"/>
</dbReference>
<dbReference type="SMART" id="SM00823">
    <property type="entry name" value="PKS_PP"/>
    <property type="match status" value="2"/>
</dbReference>
<feature type="domain" description="Carrier" evidence="10">
    <location>
        <begin position="1086"/>
        <end position="1167"/>
    </location>
</feature>
<comment type="pathway">
    <text evidence="1">Metabolic intermediate biosynthesis; prephenate biosynthesis; prephenate from chorismate: step 1/1.</text>
</comment>
<feature type="region of interest" description="Disordered" evidence="9">
    <location>
        <begin position="2448"/>
        <end position="2504"/>
    </location>
</feature>
<dbReference type="Pfam" id="PF01817">
    <property type="entry name" value="CM_2"/>
    <property type="match status" value="1"/>
</dbReference>
<dbReference type="Gene3D" id="1.10.1200.10">
    <property type="entry name" value="ACP-like"/>
    <property type="match status" value="2"/>
</dbReference>
<feature type="region of interest" description="Disordered" evidence="9">
    <location>
        <begin position="2350"/>
        <end position="2417"/>
    </location>
</feature>
<dbReference type="Gene3D" id="2.30.38.10">
    <property type="entry name" value="Luciferase, Domain 3"/>
    <property type="match status" value="1"/>
</dbReference>
<dbReference type="GO" id="GO:0009073">
    <property type="term" value="P:aromatic amino acid family biosynthetic process"/>
    <property type="evidence" value="ECO:0007669"/>
    <property type="project" value="UniProtKB-KW"/>
</dbReference>
<dbReference type="NCBIfam" id="TIGR01733">
    <property type="entry name" value="AA-adenyl-dom"/>
    <property type="match status" value="3"/>
</dbReference>
<dbReference type="PROSITE" id="PS50075">
    <property type="entry name" value="CARRIER"/>
    <property type="match status" value="3"/>
</dbReference>
<keyword evidence="3" id="KW-0596">Phosphopantetheine</keyword>
<dbReference type="EMBL" id="BEYU01000104">
    <property type="protein sequence ID" value="GBG31706.1"/>
    <property type="molecule type" value="Genomic_DNA"/>
</dbReference>
<keyword evidence="7" id="KW-0057">Aromatic amino acid biosynthesis</keyword>
<evidence type="ECO:0000256" key="5">
    <source>
        <dbReference type="ARBA" id="ARBA00022598"/>
    </source>
</evidence>
<dbReference type="NCBIfam" id="NF003417">
    <property type="entry name" value="PRK04813.1"/>
    <property type="match status" value="5"/>
</dbReference>
<feature type="compositionally biased region" description="Basic and acidic residues" evidence="9">
    <location>
        <begin position="2450"/>
        <end position="2469"/>
    </location>
</feature>
<dbReference type="InterPro" id="IPR000873">
    <property type="entry name" value="AMP-dep_synth/lig_dom"/>
</dbReference>
<dbReference type="PANTHER" id="PTHR45527:SF1">
    <property type="entry name" value="FATTY ACID SYNTHASE"/>
    <property type="match status" value="1"/>
</dbReference>
<dbReference type="InParanoid" id="A0A2R5GLC5"/>
<dbReference type="Gene3D" id="3.30.300.30">
    <property type="match status" value="3"/>
</dbReference>
<dbReference type="Gene3D" id="3.40.50.1820">
    <property type="entry name" value="alpha/beta hydrolase"/>
    <property type="match status" value="1"/>
</dbReference>
<dbReference type="Gene3D" id="3.30.559.10">
    <property type="entry name" value="Chloramphenicol acetyltransferase-like domain"/>
    <property type="match status" value="3"/>
</dbReference>
<dbReference type="GO" id="GO:0008652">
    <property type="term" value="P:amino acid biosynthetic process"/>
    <property type="evidence" value="ECO:0007669"/>
    <property type="project" value="UniProtKB-KW"/>
</dbReference>
<feature type="region of interest" description="Disordered" evidence="9">
    <location>
        <begin position="1020"/>
        <end position="1084"/>
    </location>
</feature>
<dbReference type="SUPFAM" id="SSF48600">
    <property type="entry name" value="Chorismate mutase II"/>
    <property type="match status" value="1"/>
</dbReference>
<feature type="domain" description="Carrier" evidence="10">
    <location>
        <begin position="3638"/>
        <end position="3713"/>
    </location>
</feature>
<dbReference type="OrthoDB" id="191918at2759"/>
<dbReference type="SUPFAM" id="SSF51735">
    <property type="entry name" value="NAD(P)-binding Rossmann-fold domains"/>
    <property type="match status" value="1"/>
</dbReference>
<dbReference type="InterPro" id="IPR042099">
    <property type="entry name" value="ANL_N_sf"/>
</dbReference>
<dbReference type="PROSITE" id="PS00012">
    <property type="entry name" value="PHOSPHOPANTETHEINE"/>
    <property type="match status" value="1"/>
</dbReference>
<dbReference type="Pfam" id="PF07993">
    <property type="entry name" value="NAD_binding_4"/>
    <property type="match status" value="1"/>
</dbReference>
<dbReference type="InterPro" id="IPR036263">
    <property type="entry name" value="Chorismate_II_sf"/>
</dbReference>
<dbReference type="Gene3D" id="3.40.50.980">
    <property type="match status" value="2"/>
</dbReference>
<dbReference type="NCBIfam" id="TIGR01746">
    <property type="entry name" value="Thioester-redct"/>
    <property type="match status" value="1"/>
</dbReference>
<feature type="compositionally biased region" description="Polar residues" evidence="9">
    <location>
        <begin position="1048"/>
        <end position="1066"/>
    </location>
</feature>
<dbReference type="CDD" id="cd19531">
    <property type="entry name" value="LCL_NRPS-like"/>
    <property type="match status" value="1"/>
</dbReference>
<keyword evidence="6" id="KW-0028">Amino-acid biosynthesis</keyword>
<dbReference type="GO" id="GO:0005737">
    <property type="term" value="C:cytoplasm"/>
    <property type="evidence" value="ECO:0007669"/>
    <property type="project" value="TreeGrafter"/>
</dbReference>
<feature type="region of interest" description="Disordered" evidence="9">
    <location>
        <begin position="2755"/>
        <end position="2777"/>
    </location>
</feature>
<feature type="domain" description="Carrier" evidence="10">
    <location>
        <begin position="2270"/>
        <end position="2347"/>
    </location>
</feature>
<keyword evidence="8" id="KW-0413">Isomerase</keyword>
<dbReference type="Pfam" id="PF00668">
    <property type="entry name" value="Condensation"/>
    <property type="match status" value="3"/>
</dbReference>
<dbReference type="Pfam" id="PF00501">
    <property type="entry name" value="AMP-binding"/>
    <property type="match status" value="3"/>
</dbReference>
<evidence type="ECO:0000256" key="2">
    <source>
        <dbReference type="ARBA" id="ARBA00012404"/>
    </source>
</evidence>
<dbReference type="InterPro" id="IPR025110">
    <property type="entry name" value="AMP-bd_C"/>
</dbReference>
<dbReference type="InterPro" id="IPR020806">
    <property type="entry name" value="PKS_PP-bd"/>
</dbReference>
<feature type="compositionally biased region" description="Low complexity" evidence="9">
    <location>
        <begin position="2765"/>
        <end position="2776"/>
    </location>
</feature>
<keyword evidence="4" id="KW-0597">Phosphoprotein</keyword>
<dbReference type="InterPro" id="IPR020845">
    <property type="entry name" value="AMP-binding_CS"/>
</dbReference>
<gene>
    <name evidence="11" type="ORF">FCC1311_079312</name>
</gene>
<sequence length="4816" mass="527540">MARTCAAVMPGLGSCLVNVHNDELIVVVVVIFAATSTGSLDAEALESSVTRACERQALLAGPGRLNFKILTVQEAHEKGKSDVDLAQEALAPIDFSGRQEESNVLVVRLLRCFPGKDILVIVADRRFIDPLSFSLLLSDVKLLYESGVSFSLAPLEVQFEEYKAWRTDQREAALAAGEDTQTSFWQHHLAGPLPKLELPPDPATTAHAPPRSQGSRNLAAQLAMPLPPELCDSLRVLAVREDLALRTLLLAAFHTLLAKHAGNTDIILGCHVSGRTQHAELKNIVGAFENWAPLRLQSADHPSVREFAERCGQGLADAEANAEIPLDDIMRSVGCSESLFKAGFEVYGNIVEDYGLPLISSRVMRFILGLEHGSQSSGGGADNRQEEEEDGFSVPSSLDTFSSLHAQQQTKPLMLGGVRLDSIPLRFLMERGDDDLRLVGTTSPVFRLAFHYKSSVLSEATVARMCSHFQTLLEDVVRRFADVRISDLRILSAPEEEIVLRKFNETARTFDSTMDNLYVHELVDRAAARTPDAVAVSVHGGRESLTYRELVAKANQLANFLQLVGIGLEDPVMVLLPRSPMLTVAWLAVLKAGAAIMPTDTKYPASRIRVMLEDARCSVAITDSSLEDHFAGTSTRLILIDRDWERAVELGSPQPPVLRPPEDPSQKLASLAYVIYTSGSTGKPKGVMLEHGALANYIRWHIEYYHMSAKDRVFACAGLAFDASIADTWPTLVVGACLLPIVDADIAIVPPRLLDWIVRERATMGFLTTQICEMVLEEDSSHPRKDLGSLRLIYTGGDRLHMGPRKGAPYELVNIYGPTENTVNATMTYVQEGLRTPPSIGSPAPNTQCFILDPESFTPVPIGVFGELFLAGVQLARGYLNLPELSAERFLINPFDIGSKRMYRTGDLCRWLPDGQIDFLGRIDTQVKIRGNRVELTAIESCMLSCPGVKDAIVIAREDKPGNKRLVAYYIAKDGSRSDNERSKLAASIHDALANELPAFMVPSAFVDLESFPLTANHKVDRRSLPAPMPSRGTSSHQAQEDSDDAASLSQTTSNLRLQVKGTQDSSRGETGGGDRAARAATESRSKYSALVDNMWSTFCEALSMSQQDMVRASPRSLHFFEAGGDSLGAGRVTAQMSRLLHTDIPVSLLYKFPRLEAYCHAAATSASSPSSARINIPAVSSPPSSASSSENFGMGILQEADEHDLALAAPVSEKQASYNEESLWLVCQAQTEMASRAYNVSFSCKLAPGHSFDAAKMRRALVRITRDNEALRATYVPASRADATVDRIILPAGNDDQDCSALIDMAESTLDVAIESDIKQWLEKETYAPFDLAKGPLLRVRLANLRATASGGNSEAWEGRQIFLVVVHHIVTDLWSMVLLLDRLMDAYRDNDPASSHENGAYTYSHFITTQHNLVHGERGKRLLDFWMRELSSLRDEDARDSLDLLFDRPRPAVKSFRGAAIRFELDRNVTKQLLGICSKTSFTLSVILLSCFSILLRSFAGSNQVQVGVPTAGRWREEFEHLIGYFVNPIVVRTDLAGDPTLVQLWNRVAAVMLRGLDNQALPFPVLAEQQAQSGATRTGGSSGENPLFSVAFVLQRPHVQRPGLAKSLLGFDGVKLNFGDGVPLMESLSCPHRHAQFDLTLMLCLEDGQLAGSMQYSTDVFKDESIARLVSGLERIVTHVAAADPERTHISDIRLLADEERARVLTEFNSARTSGPPAGATATVHALVEAQAARTPDKICIETPTLSLTYQELNRRSNRLANFLRFAGVRRESLVPVFLSRSAHLIVVWLAILKAGGAVMPLDPKYPAERVRGMLEDADSSLVITEEALLGGIPSSFSGRRVVIDRDWDQVISLASDAKVSTSDHTSKQLAYAIFTSGSTGKPKGVLLEHAGLLNYIRWHLEYYQMTPDDRVFACAGLAFDAAMADTWPTLAVGACLVPVTDSDISVVAPRLLDWIAEKKVTMGFLTTQLCEMVLEEDTENPRDNLGSLRLLYTGGDRLHFGARKDAPYRLVNIYGPTETTINATMTTVPPGMREPPSIGKPASGVVCLVLDQEHLTPLPVGVYGELFIAGEQVGRGYFNLPKLTKERFLPVPADLAIDCPSFLGDHPRMYRTGDLVRWRENGHIEFLGRRDTQVKIRGNRIELVAIESVLLQHPAVREAVVVVSERDRDKFLVGYVVPREGAEVSSSALRKFLSASLPAFMVPSALISMKSFPLTQNHKVDKRALPAPGATARRDKNAEGASRSSRPRRFDSNSTTGSRTRRGPSDQSSELAQSVRKIFAESLGRRPEDLEDTMDFFEEGGHSLSAARMMSRLRADFGVDMPLSKFLQSPTPRSVILFVESAKGKSARSSGSVSGAGGSSAPGGTRSLGRASQGDSQSFSSGVFSMKQTQQDSRPSLISLQQKQQASARPQGSLVGQLMGASSTTKLMPSSFVSSSYRDSGISEWLQERRAPPLRSETHREREEGGTSDSLTSGSQTSSALQDRLRKAAQASEAGSRVKARDETPEVCVLSYNQQSLWFMHKMDPKRVDYVVHLCCTIESFAETSDSSASKDLNVDYLRIALQGLVNRHQSLRTLYGEENGLPYQIIYPVHQPKSTLSANNTLAQSKTEQAANPSKVDFKADLSPATSQEDLHKVLQADLHTPWDLQGGTPFRARLYADSDKNPVLLLTAHHIAMDGWSLDVILKDLGEMYDAVTKSGGILEATIYETPPESTFTVAQFAKMQKEEMNSATGTRLWSFWQRQLAGHEASLDLPTESDPAESVPSPSQSVSDSTEATRDGAWYFFDLEADFFAKLQETIRLERATEFMALVAFYAGLLYRYTGKEDILIGTPMACRMVPELDRTVGNITNIVVLRMHVSKEDHFRSLLRQARTVVLAALEHQELPFAVLVEKMGSHRSAGRSPVFQVLLSLNQSFSSEDKDLPSLARLEAGESVPVGSRMRMRLRKDVVQEASPYDLQLIVTKGNLNGDALRAGLQYKTALFAEESIRNLAAHFQALVRGSAENPTRLYCSLPLLTAHEKEVILADWNRTGQKFDESTCVHVLFETCAEKSPLATALSWRGRIWTYGELNARANVLARYLRYKCHVEPSCNVGLFLERSPNMILAMMAVVKAGGAYVPMDVSWPQDRLAYVFKDSHMRVLLCDRSSLGLLEKLDAGTASSLPLVVPLDIRWERIAGKVERAFGGRSMTNLPPPASLSWGSNAQQWRGSRSTLYMIYTSGSTGNPKGVLVEHRSMVNLVSWHIREYSISARDRASQLVGSAFDPVGLEIWPFLSAGASVHFVEDEEKKSLNDLRASLHDNRITVSLLPTPLLEVFLRTKASSATHHPAWPSSLRVVYGGGDKLHVPREVLARVPFRLDNHYGPSEGTVMCTYFVTNSLLRKRADSTSSSSSSSSSTSSSSFIPAGRSKAVLSPSIGKPLDNFAAFVLDDFLEPVPALVAGELCIAGPGLAQGYYGRPDLTRERFVDMPPTLLESIEQSPTLSYLKGSKLYRTGDRVRFQRDGNIEFIGRVDFQVKIRGMRVELGEIESVLKQHDAVLEACVLAREDVPGQQRLCAYVVAASPSDGEEGSSYGEVERIHSLQSLVKDKLPAHMVPVAWVFMNKLPVTANGKIDRRALPAPTESEHDVHGQALQAVVPPRSKEEVMIAALWKETLGLQSISIHDNFFDLGGHSLAATQLLAMVQENLKVDLPISVFFADPSIEGMAAAVAARNGSSGDGLRDGATPTPETADALLGFDPEVECTLDEDVVPSATSVFDPDMAQTWSRIFVTGATGFLGAFFVHQVLETLAESKPELTILCLIRADSDAIAIARLREALLQFNLYNEETMPSMGSFEDSHLDWTDSNGSGGMSSRHHILVVRGDLGQARFGMPERDFVRFAQELDVIAHAGAYVHAWYPYKRLRAVNVDGTQEVIRLACARKDKRVWLLHVSTLSVFIPPTHEARMDERGAAETVDDGDETCWFGEDAPLPDASDLHHLESGYAQTKWVAEHLVREAHSRGVPAFIFRPGRITGHSVTGMASFGDFMCLFLKGCLQLQAAPRLNWVMDMNPVDFVCRAMLQLLSSPVAPARVLGRAFNMCHPDPWFLPEYFDWVASTGYACELVPYAEWLVRLNRAVNHTASASSSGQGSSSRDGGGSGAFEDGSDPFTRAISTSSSSSSSSSPGINPTASSLPVVLDDANEVEEKEEEEVEAIMGAIDFGITTPTPLARASKKDLMTTPTGRSLRSALNYEEQSDVDVIMEGLDCGVSLSMSARRDGKETIHATSTRDTLPISLDTGTDCGAEDVDAIMNDIDFGITTPTPLGRSSKRTLLATPTGSSLLGTLEIDEEADVDAIMDFGISTPTPLASRHDVRGALGSPSQKHLASKVRKATLADIRGALIRQEETIIFALIERSQFARNKVCYEKGESEVLRARVSTQGASMLDPDLSFMEHFLVETETLHAKLGRYNSPDENPFFGALLPNSIVSANSSKSPLKPNLININREVSNVYVSKILDELCASNDSEDDGEYGSTCSCDIAVLQALSKRIHYGKFVAEAKFQAERERFSKMIAENDSEGIMDALTNITVEDAVVERVRTKASRYGTDGAEGDQTNAYKVNPDVIARLYRNYLIPLNKDVQVAYLLQRLDRPAVAIVSDGSDSMASAAAQTRFVDVKDSNFLSCGTVEEAFLAVARNQVGFGLVPIQRASTGFCKETQRALLASNLKVCDLVHYVDPEDSTRWERFYVISPTESTLGEGKSHVVAFFGVAHKPGALIESLRALDAVNLSCLESMPQPAGASSEYAFFCEIESKQLDNAALRTALEKLDAATPFMRVVGAY</sequence>
<dbReference type="InterPro" id="IPR037039">
    <property type="entry name" value="CM_AroQ_sf_eucaryotic"/>
</dbReference>
<dbReference type="CDD" id="cd05235">
    <property type="entry name" value="SDR_e1"/>
    <property type="match status" value="1"/>
</dbReference>
<organism evidence="11 12">
    <name type="scientific">Hondaea fermentalgiana</name>
    <dbReference type="NCBI Taxonomy" id="2315210"/>
    <lineage>
        <taxon>Eukaryota</taxon>
        <taxon>Sar</taxon>
        <taxon>Stramenopiles</taxon>
        <taxon>Bigyra</taxon>
        <taxon>Labyrinthulomycetes</taxon>
        <taxon>Thraustochytrida</taxon>
        <taxon>Thraustochytriidae</taxon>
        <taxon>Hondaea</taxon>
    </lineage>
</organism>
<dbReference type="Pfam" id="PF00550">
    <property type="entry name" value="PP-binding"/>
    <property type="match status" value="3"/>
</dbReference>
<dbReference type="NCBIfam" id="TIGR01802">
    <property type="entry name" value="CM_pl-yst"/>
    <property type="match status" value="1"/>
</dbReference>
<dbReference type="PROSITE" id="PS51169">
    <property type="entry name" value="CHORISMATE_MUT_3"/>
    <property type="match status" value="1"/>
</dbReference>
<dbReference type="PROSITE" id="PS00455">
    <property type="entry name" value="AMP_BINDING"/>
    <property type="match status" value="2"/>
</dbReference>